<protein>
    <submittedName>
        <fullName evidence="1">HAD-IA family hydrolase</fullName>
    </submittedName>
</protein>
<dbReference type="InterPro" id="IPR036412">
    <property type="entry name" value="HAD-like_sf"/>
</dbReference>
<dbReference type="Pfam" id="PF00702">
    <property type="entry name" value="Hydrolase"/>
    <property type="match status" value="1"/>
</dbReference>
<dbReference type="SFLD" id="SFLDS00003">
    <property type="entry name" value="Haloacid_Dehalogenase"/>
    <property type="match status" value="1"/>
</dbReference>
<dbReference type="InterPro" id="IPR023214">
    <property type="entry name" value="HAD_sf"/>
</dbReference>
<reference evidence="1 2" key="1">
    <citation type="submission" date="2020-04" db="EMBL/GenBank/DDBJ databases">
        <title>Gordonia sp. nov. TBRC 11910.</title>
        <authorList>
            <person name="Suriyachadkun C."/>
        </authorList>
    </citation>
    <scope>NUCLEOTIDE SEQUENCE [LARGE SCALE GENOMIC DNA]</scope>
    <source>
        <strain evidence="1 2">TBRC 11910</strain>
    </source>
</reference>
<dbReference type="InterPro" id="IPR006439">
    <property type="entry name" value="HAD-SF_hydro_IA"/>
</dbReference>
<accession>A0A848KVU0</accession>
<dbReference type="SUPFAM" id="SSF56784">
    <property type="entry name" value="HAD-like"/>
    <property type="match status" value="1"/>
</dbReference>
<dbReference type="AlphaFoldDB" id="A0A848KVU0"/>
<dbReference type="NCBIfam" id="TIGR01549">
    <property type="entry name" value="HAD-SF-IA-v1"/>
    <property type="match status" value="1"/>
</dbReference>
<dbReference type="PANTHER" id="PTHR46649">
    <property type="match status" value="1"/>
</dbReference>
<keyword evidence="2" id="KW-1185">Reference proteome</keyword>
<dbReference type="Gene3D" id="3.40.50.1000">
    <property type="entry name" value="HAD superfamily/HAD-like"/>
    <property type="match status" value="1"/>
</dbReference>
<dbReference type="GO" id="GO:0016787">
    <property type="term" value="F:hydrolase activity"/>
    <property type="evidence" value="ECO:0007669"/>
    <property type="project" value="UniProtKB-KW"/>
</dbReference>
<proteinExistence type="predicted"/>
<dbReference type="RefSeq" id="WP_170194898.1">
    <property type="nucleotide sequence ID" value="NZ_JABBNB010000013.1"/>
</dbReference>
<sequence>MTASTFDAVLFDFSGTLFRFTENDEWFADLHDESGDDIDIHTQAELVRRMTQPVGLPADLPDDARIAWKQRDLDPAQHRRAYLAMLRRSGLSVPGHAESLYERVLDPASWQPYPDTVDVLKALSDIGIRVGVVSNIAFDLRDVLARYGLRDLVDYYALSYEVGAIKPDVRLFRAAIDALGVEADRTLMVGDSEEADGGSRALGCAFALVEPLPTAERPRGLVDALAAHGFSLS</sequence>
<dbReference type="PANTHER" id="PTHR46649:SF4">
    <property type="entry name" value="HALOACID DEHALOGENASE-LIKE HYDROLASE (HAD) SUPERFAMILY PROTEIN"/>
    <property type="match status" value="1"/>
</dbReference>
<dbReference type="EMBL" id="JABBNB010000013">
    <property type="protein sequence ID" value="NMO02399.1"/>
    <property type="molecule type" value="Genomic_DNA"/>
</dbReference>
<gene>
    <name evidence="1" type="ORF">HH308_14365</name>
</gene>
<evidence type="ECO:0000313" key="1">
    <source>
        <dbReference type="EMBL" id="NMO02399.1"/>
    </source>
</evidence>
<dbReference type="PRINTS" id="PR00413">
    <property type="entry name" value="HADHALOGNASE"/>
</dbReference>
<organism evidence="1 2">
    <name type="scientific">Gordonia asplenii</name>
    <dbReference type="NCBI Taxonomy" id="2725283"/>
    <lineage>
        <taxon>Bacteria</taxon>
        <taxon>Bacillati</taxon>
        <taxon>Actinomycetota</taxon>
        <taxon>Actinomycetes</taxon>
        <taxon>Mycobacteriales</taxon>
        <taxon>Gordoniaceae</taxon>
        <taxon>Gordonia</taxon>
    </lineage>
</organism>
<dbReference type="Proteomes" id="UP000550729">
    <property type="component" value="Unassembled WGS sequence"/>
</dbReference>
<dbReference type="SFLD" id="SFLDG01129">
    <property type="entry name" value="C1.5:_HAD__Beta-PGM__Phosphata"/>
    <property type="match status" value="1"/>
</dbReference>
<keyword evidence="1" id="KW-0378">Hydrolase</keyword>
<name>A0A848KVU0_9ACTN</name>
<evidence type="ECO:0000313" key="2">
    <source>
        <dbReference type="Proteomes" id="UP000550729"/>
    </source>
</evidence>
<comment type="caution">
    <text evidence="1">The sequence shown here is derived from an EMBL/GenBank/DDBJ whole genome shotgun (WGS) entry which is preliminary data.</text>
</comment>